<dbReference type="OrthoDB" id="182995at2157"/>
<evidence type="ECO:0000256" key="1">
    <source>
        <dbReference type="SAM" id="MobiDB-lite"/>
    </source>
</evidence>
<dbReference type="InterPro" id="IPR036390">
    <property type="entry name" value="WH_DNA-bd_sf"/>
</dbReference>
<keyword evidence="4" id="KW-1185">Reference proteome</keyword>
<dbReference type="SUPFAM" id="SSF46785">
    <property type="entry name" value="Winged helix' DNA-binding domain"/>
    <property type="match status" value="1"/>
</dbReference>
<dbReference type="KEGG" id="hlm:DV707_04490"/>
<accession>A0A1H5UMF9</accession>
<dbReference type="EMBL" id="CP031311">
    <property type="protein sequence ID" value="QCC46986.1"/>
    <property type="molecule type" value="Genomic_DNA"/>
</dbReference>
<evidence type="ECO:0000313" key="3">
    <source>
        <dbReference type="EMBL" id="SEF76253.1"/>
    </source>
</evidence>
<dbReference type="InterPro" id="IPR036388">
    <property type="entry name" value="WH-like_DNA-bd_sf"/>
</dbReference>
<evidence type="ECO:0000313" key="5">
    <source>
        <dbReference type="Proteomes" id="UP000296733"/>
    </source>
</evidence>
<reference evidence="2 5" key="2">
    <citation type="journal article" date="2019" name="Nat. Commun.">
        <title>A new type of DNA phosphorothioation-based antiviral system in archaea.</title>
        <authorList>
            <person name="Xiong L."/>
            <person name="Liu S."/>
            <person name="Chen S."/>
            <person name="Xiao Y."/>
            <person name="Zhu B."/>
            <person name="Gao Y."/>
            <person name="Zhang Y."/>
            <person name="Chen B."/>
            <person name="Luo J."/>
            <person name="Deng Z."/>
            <person name="Chen X."/>
            <person name="Wang L."/>
            <person name="Chen S."/>
        </authorList>
    </citation>
    <scope>NUCLEOTIDE SEQUENCE [LARGE SCALE GENOMIC DNA]</scope>
    <source>
        <strain evidence="2 5">CGMCC 1.10331</strain>
    </source>
</reference>
<dbReference type="Proteomes" id="UP000296733">
    <property type="component" value="Chromosome"/>
</dbReference>
<evidence type="ECO:0000313" key="2">
    <source>
        <dbReference type="EMBL" id="QCC46986.1"/>
    </source>
</evidence>
<dbReference type="AlphaFoldDB" id="A0A1H5UMF9"/>
<feature type="region of interest" description="Disordered" evidence="1">
    <location>
        <begin position="1"/>
        <end position="21"/>
    </location>
</feature>
<proteinExistence type="predicted"/>
<dbReference type="Proteomes" id="UP000236740">
    <property type="component" value="Unassembled WGS sequence"/>
</dbReference>
<sequence>MQGTMHSRPTAGIETPSIPSDLESPRAKLVYLFLSTHGEASLSELESCLDMKKISLYSILSTLCERGLIDQDAERYRLC</sequence>
<evidence type="ECO:0000313" key="4">
    <source>
        <dbReference type="Proteomes" id="UP000236740"/>
    </source>
</evidence>
<reference evidence="3 4" key="1">
    <citation type="submission" date="2016-10" db="EMBL/GenBank/DDBJ databases">
        <authorList>
            <person name="de Groot N.N."/>
        </authorList>
    </citation>
    <scope>NUCLEOTIDE SEQUENCE [LARGE SCALE GENOMIC DNA]</scope>
    <source>
        <strain evidence="3 4">CGMCC 1.10331</strain>
    </source>
</reference>
<protein>
    <submittedName>
        <fullName evidence="2">TrmB family transcriptional regulator</fullName>
    </submittedName>
</protein>
<organism evidence="3 4">
    <name type="scientific">Halobellus limi</name>
    <dbReference type="NCBI Taxonomy" id="699433"/>
    <lineage>
        <taxon>Archaea</taxon>
        <taxon>Methanobacteriati</taxon>
        <taxon>Methanobacteriota</taxon>
        <taxon>Stenosarchaea group</taxon>
        <taxon>Halobacteria</taxon>
        <taxon>Halobacteriales</taxon>
        <taxon>Haloferacaceae</taxon>
        <taxon>Halobellus</taxon>
    </lineage>
</organism>
<dbReference type="EMBL" id="FNVN01000001">
    <property type="protein sequence ID" value="SEF76253.1"/>
    <property type="molecule type" value="Genomic_DNA"/>
</dbReference>
<gene>
    <name evidence="2" type="ORF">DV707_04490</name>
    <name evidence="3" type="ORF">SAMN04488133_0654</name>
</gene>
<name>A0A1H5UMF9_9EURY</name>
<dbReference type="Gene3D" id="1.10.10.10">
    <property type="entry name" value="Winged helix-like DNA-binding domain superfamily/Winged helix DNA-binding domain"/>
    <property type="match status" value="1"/>
</dbReference>